<comment type="caution">
    <text evidence="14">The sequence shown here is derived from an EMBL/GenBank/DDBJ whole genome shotgun (WGS) entry which is preliminary data.</text>
</comment>
<proteinExistence type="inferred from homology"/>
<gene>
    <name evidence="14" type="ORF">GTOL_10701</name>
</gene>
<protein>
    <recommendedName>
        <fullName evidence="8">3-sulfinopropanoyl-CoA desulfinase</fullName>
        <ecNumber evidence="7">3.13.1.4</ecNumber>
    </recommendedName>
    <alternativeName>
        <fullName evidence="9">3-sulfinopropionyl coenzyme A desulfinase</fullName>
    </alternativeName>
</protein>
<evidence type="ECO:0000256" key="4">
    <source>
        <dbReference type="ARBA" id="ARBA00022827"/>
    </source>
</evidence>
<evidence type="ECO:0000256" key="1">
    <source>
        <dbReference type="ARBA" id="ARBA00001974"/>
    </source>
</evidence>
<sequence length="400" mass="42909">MVDFALTPEQRALQDTARRFAREAIRPEAVRRDAAVSPQDCFPDALVRQGLALGLGNALIPEACGGYGGTLLDYSLIVEELAWGDAGIADLFLVNISLSRLIGRAGSEAQKQRWLGAMAKAERGYIIGGAMTEPSGGSEIFCPLPDPAMGVRTAAVRDGDDYLISGGKCFITNGGVADLYIVLARTDKTVSNFAGCSIFLVPAGTPGLSFGKYEDKMGHRLSSVREVFFDQVRVPAEQRLGAEGAGFAILIDCYEGNGVGVGSGALGLARAAYEMALDYAQTRIVWGQPIIQHESVAAKLAEMRMKIEAARALVWKIAWAAENPDQADGLNKLGTMAKIYPSAMVREVTAAAMDICGGTGYMRDFPAEKYVRDAMLYPIYDGTNDLLKRFLAQSLPAVPY</sequence>
<evidence type="ECO:0000259" key="12">
    <source>
        <dbReference type="Pfam" id="PF02770"/>
    </source>
</evidence>
<dbReference type="GO" id="GO:0050660">
    <property type="term" value="F:flavin adenine dinucleotide binding"/>
    <property type="evidence" value="ECO:0007669"/>
    <property type="project" value="InterPro"/>
</dbReference>
<evidence type="ECO:0000259" key="13">
    <source>
        <dbReference type="Pfam" id="PF02771"/>
    </source>
</evidence>
<dbReference type="Pfam" id="PF02770">
    <property type="entry name" value="Acyl-CoA_dh_M"/>
    <property type="match status" value="1"/>
</dbReference>
<dbReference type="SUPFAM" id="SSF47203">
    <property type="entry name" value="Acyl-CoA dehydrogenase C-terminal domain-like"/>
    <property type="match status" value="1"/>
</dbReference>
<feature type="domain" description="Acyl-CoA dehydrogenase/oxidase C-terminal" evidence="11">
    <location>
        <begin position="245"/>
        <end position="394"/>
    </location>
</feature>
<evidence type="ECO:0000256" key="10">
    <source>
        <dbReference type="RuleBase" id="RU362125"/>
    </source>
</evidence>
<dbReference type="InterPro" id="IPR037069">
    <property type="entry name" value="AcylCoA_DH/ox_N_sf"/>
</dbReference>
<dbReference type="InterPro" id="IPR036250">
    <property type="entry name" value="AcylCo_DH-like_C"/>
</dbReference>
<dbReference type="GO" id="GO:0003995">
    <property type="term" value="F:acyl-CoA dehydrogenase activity"/>
    <property type="evidence" value="ECO:0007669"/>
    <property type="project" value="InterPro"/>
</dbReference>
<dbReference type="Proteomes" id="UP000742786">
    <property type="component" value="Unassembled WGS sequence"/>
</dbReference>
<dbReference type="InterPro" id="IPR006089">
    <property type="entry name" value="Acyl-CoA_DH_CS"/>
</dbReference>
<dbReference type="EC" id="3.13.1.4" evidence="7"/>
<name>A0A916NH12_9PROT</name>
<feature type="domain" description="Acyl-CoA dehydrogenase/oxidase N-terminal" evidence="13">
    <location>
        <begin position="7"/>
        <end position="122"/>
    </location>
</feature>
<evidence type="ECO:0000256" key="3">
    <source>
        <dbReference type="ARBA" id="ARBA00022630"/>
    </source>
</evidence>
<dbReference type="InterPro" id="IPR046373">
    <property type="entry name" value="Acyl-CoA_Oxase/DH_mid-dom_sf"/>
</dbReference>
<dbReference type="Gene3D" id="2.40.110.10">
    <property type="entry name" value="Butyryl-CoA Dehydrogenase, subunit A, domain 2"/>
    <property type="match status" value="1"/>
</dbReference>
<organism evidence="14 15">
    <name type="scientific">Georgfuchsia toluolica</name>
    <dbReference type="NCBI Taxonomy" id="424218"/>
    <lineage>
        <taxon>Bacteria</taxon>
        <taxon>Pseudomonadati</taxon>
        <taxon>Pseudomonadota</taxon>
        <taxon>Betaproteobacteria</taxon>
        <taxon>Nitrosomonadales</taxon>
        <taxon>Sterolibacteriaceae</taxon>
        <taxon>Georgfuchsia</taxon>
    </lineage>
</organism>
<dbReference type="RefSeq" id="WP_220634851.1">
    <property type="nucleotide sequence ID" value="NZ_CAJQUM010000001.1"/>
</dbReference>
<dbReference type="Pfam" id="PF00441">
    <property type="entry name" value="Acyl-CoA_dh_1"/>
    <property type="match status" value="1"/>
</dbReference>
<dbReference type="PANTHER" id="PTHR43884:SF12">
    <property type="entry name" value="ISOVALERYL-COA DEHYDROGENASE, MITOCHONDRIAL-RELATED"/>
    <property type="match status" value="1"/>
</dbReference>
<dbReference type="AlphaFoldDB" id="A0A916NH12"/>
<dbReference type="Pfam" id="PF02771">
    <property type="entry name" value="Acyl-CoA_dh_N"/>
    <property type="match status" value="1"/>
</dbReference>
<feature type="domain" description="Acyl-CoA oxidase/dehydrogenase middle" evidence="12">
    <location>
        <begin position="130"/>
        <end position="232"/>
    </location>
</feature>
<comment type="similarity">
    <text evidence="2 10">Belongs to the acyl-CoA dehydrogenase family.</text>
</comment>
<evidence type="ECO:0000256" key="8">
    <source>
        <dbReference type="ARBA" id="ARBA00068311"/>
    </source>
</evidence>
<dbReference type="SUPFAM" id="SSF56645">
    <property type="entry name" value="Acyl-CoA dehydrogenase NM domain-like"/>
    <property type="match status" value="1"/>
</dbReference>
<comment type="catalytic activity">
    <reaction evidence="6">
        <text>3-sulfinopropanoyl-CoA + H2O = propanoyl-CoA + sulfite + H(+)</text>
        <dbReference type="Rhea" id="RHEA:41624"/>
        <dbReference type="ChEBI" id="CHEBI:15377"/>
        <dbReference type="ChEBI" id="CHEBI:15378"/>
        <dbReference type="ChEBI" id="CHEBI:17359"/>
        <dbReference type="ChEBI" id="CHEBI:57392"/>
        <dbReference type="ChEBI" id="CHEBI:78349"/>
        <dbReference type="EC" id="3.13.1.4"/>
    </reaction>
    <physiologicalReaction direction="left-to-right" evidence="6">
        <dbReference type="Rhea" id="RHEA:41625"/>
    </physiologicalReaction>
</comment>
<evidence type="ECO:0000256" key="9">
    <source>
        <dbReference type="ARBA" id="ARBA00075603"/>
    </source>
</evidence>
<keyword evidence="5 10" id="KW-0560">Oxidoreductase</keyword>
<evidence type="ECO:0000256" key="2">
    <source>
        <dbReference type="ARBA" id="ARBA00009347"/>
    </source>
</evidence>
<dbReference type="Gene3D" id="1.10.540.10">
    <property type="entry name" value="Acyl-CoA dehydrogenase/oxidase, N-terminal domain"/>
    <property type="match status" value="1"/>
</dbReference>
<evidence type="ECO:0000313" key="15">
    <source>
        <dbReference type="Proteomes" id="UP000742786"/>
    </source>
</evidence>
<dbReference type="Gene3D" id="1.20.140.10">
    <property type="entry name" value="Butyryl-CoA Dehydrogenase, subunit A, domain 3"/>
    <property type="match status" value="1"/>
</dbReference>
<accession>A0A916NH12</accession>
<evidence type="ECO:0000256" key="5">
    <source>
        <dbReference type="ARBA" id="ARBA00023002"/>
    </source>
</evidence>
<dbReference type="FunFam" id="1.20.140.10:FF:000004">
    <property type="entry name" value="Acyl-CoA dehydrogenase FadE25"/>
    <property type="match status" value="1"/>
</dbReference>
<comment type="cofactor">
    <cofactor evidence="1 10">
        <name>FAD</name>
        <dbReference type="ChEBI" id="CHEBI:57692"/>
    </cofactor>
</comment>
<keyword evidence="3 10" id="KW-0285">Flavoprotein</keyword>
<keyword evidence="15" id="KW-1185">Reference proteome</keyword>
<keyword evidence="4 10" id="KW-0274">FAD</keyword>
<evidence type="ECO:0000256" key="6">
    <source>
        <dbReference type="ARBA" id="ARBA00052938"/>
    </source>
</evidence>
<dbReference type="InterPro" id="IPR009100">
    <property type="entry name" value="AcylCoA_DH/oxidase_NM_dom_sf"/>
</dbReference>
<evidence type="ECO:0000256" key="7">
    <source>
        <dbReference type="ARBA" id="ARBA00066461"/>
    </source>
</evidence>
<evidence type="ECO:0000259" key="11">
    <source>
        <dbReference type="Pfam" id="PF00441"/>
    </source>
</evidence>
<dbReference type="InterPro" id="IPR006091">
    <property type="entry name" value="Acyl-CoA_Oxase/DH_mid-dom"/>
</dbReference>
<dbReference type="PIRSF" id="PIRSF016578">
    <property type="entry name" value="HsaA"/>
    <property type="match status" value="1"/>
</dbReference>
<dbReference type="PANTHER" id="PTHR43884">
    <property type="entry name" value="ACYL-COA DEHYDROGENASE"/>
    <property type="match status" value="1"/>
</dbReference>
<dbReference type="PROSITE" id="PS00073">
    <property type="entry name" value="ACYL_COA_DH_2"/>
    <property type="match status" value="1"/>
</dbReference>
<dbReference type="FunFam" id="2.40.110.10:FF:000002">
    <property type="entry name" value="Acyl-CoA dehydrogenase fadE12"/>
    <property type="match status" value="1"/>
</dbReference>
<evidence type="ECO:0000313" key="14">
    <source>
        <dbReference type="EMBL" id="CAG4882819.1"/>
    </source>
</evidence>
<reference evidence="14" key="1">
    <citation type="submission" date="2021-04" db="EMBL/GenBank/DDBJ databases">
        <authorList>
            <person name="Hornung B."/>
        </authorList>
    </citation>
    <scope>NUCLEOTIDE SEQUENCE</scope>
    <source>
        <strain evidence="14">G5G6</strain>
    </source>
</reference>
<dbReference type="EMBL" id="CAJQUM010000001">
    <property type="protein sequence ID" value="CAG4882819.1"/>
    <property type="molecule type" value="Genomic_DNA"/>
</dbReference>
<dbReference type="InterPro" id="IPR013786">
    <property type="entry name" value="AcylCoA_DH/ox_N"/>
</dbReference>
<dbReference type="InterPro" id="IPR009075">
    <property type="entry name" value="AcylCo_DH/oxidase_C"/>
</dbReference>